<dbReference type="Proteomes" id="UP000501926">
    <property type="component" value="Chromosome"/>
</dbReference>
<organism evidence="9 10">
    <name type="scientific">Kuenenia stuttgartiensis</name>
    <dbReference type="NCBI Taxonomy" id="174633"/>
    <lineage>
        <taxon>Bacteria</taxon>
        <taxon>Pseudomonadati</taxon>
        <taxon>Planctomycetota</taxon>
        <taxon>Candidatus Brocadiia</taxon>
        <taxon>Candidatus Brocadiales</taxon>
        <taxon>Candidatus Brocadiaceae</taxon>
        <taxon>Candidatus Kuenenia</taxon>
    </lineage>
</organism>
<dbReference type="PIRSF" id="PIRSF005651">
    <property type="entry name" value="HflC"/>
    <property type="match status" value="1"/>
</dbReference>
<gene>
    <name evidence="9" type="primary">hflC</name>
    <name evidence="9" type="ORF">KsCSTR_46440</name>
</gene>
<keyword evidence="5 7" id="KW-0472">Membrane</keyword>
<dbReference type="GO" id="GO:0008233">
    <property type="term" value="F:peptidase activity"/>
    <property type="evidence" value="ECO:0007669"/>
    <property type="project" value="UniProtKB-KW"/>
</dbReference>
<keyword evidence="3 7" id="KW-0812">Transmembrane</keyword>
<keyword evidence="9" id="KW-0378">Hydrolase</keyword>
<dbReference type="PANTHER" id="PTHR42911:SF1">
    <property type="entry name" value="MODULATOR OF FTSH PROTEASE HFLC"/>
    <property type="match status" value="1"/>
</dbReference>
<dbReference type="InterPro" id="IPR036013">
    <property type="entry name" value="Band_7/SPFH_dom_sf"/>
</dbReference>
<evidence type="ECO:0000313" key="10">
    <source>
        <dbReference type="Proteomes" id="UP000501926"/>
    </source>
</evidence>
<dbReference type="AlphaFoldDB" id="A0A6G7GXE7"/>
<keyword evidence="9" id="KW-0645">Protease</keyword>
<evidence type="ECO:0000256" key="3">
    <source>
        <dbReference type="ARBA" id="ARBA00022692"/>
    </source>
</evidence>
<evidence type="ECO:0000256" key="6">
    <source>
        <dbReference type="PIRNR" id="PIRNR005651"/>
    </source>
</evidence>
<dbReference type="Pfam" id="PF01145">
    <property type="entry name" value="Band_7"/>
    <property type="match status" value="1"/>
</dbReference>
<dbReference type="PANTHER" id="PTHR42911">
    <property type="entry name" value="MODULATOR OF FTSH PROTEASE HFLC"/>
    <property type="match status" value="1"/>
</dbReference>
<protein>
    <recommendedName>
        <fullName evidence="6">Protein HflC</fullName>
    </recommendedName>
</protein>
<dbReference type="RefSeq" id="WP_164995576.1">
    <property type="nucleotide sequence ID" value="NZ_CP049055.1"/>
</dbReference>
<accession>A0A6G7GXE7</accession>
<evidence type="ECO:0000256" key="7">
    <source>
        <dbReference type="SAM" id="Phobius"/>
    </source>
</evidence>
<evidence type="ECO:0000256" key="4">
    <source>
        <dbReference type="ARBA" id="ARBA00022989"/>
    </source>
</evidence>
<dbReference type="InterPro" id="IPR010200">
    <property type="entry name" value="HflC"/>
</dbReference>
<dbReference type="NCBIfam" id="TIGR01932">
    <property type="entry name" value="hflC"/>
    <property type="match status" value="1"/>
</dbReference>
<dbReference type="InterPro" id="IPR001107">
    <property type="entry name" value="Band_7"/>
</dbReference>
<proteinExistence type="inferred from homology"/>
<evidence type="ECO:0000256" key="1">
    <source>
        <dbReference type="ARBA" id="ARBA00004167"/>
    </source>
</evidence>
<dbReference type="EMBL" id="CP049055">
    <property type="protein sequence ID" value="QII14022.1"/>
    <property type="molecule type" value="Genomic_DNA"/>
</dbReference>
<comment type="function">
    <text evidence="6">HflC and HflK could regulate a protease.</text>
</comment>
<dbReference type="Gene3D" id="3.30.479.30">
    <property type="entry name" value="Band 7 domain"/>
    <property type="match status" value="1"/>
</dbReference>
<comment type="similarity">
    <text evidence="2 6">Belongs to the band 7/mec-2 family. HflC subfamily.</text>
</comment>
<feature type="domain" description="Band 7" evidence="8">
    <location>
        <begin position="21"/>
        <end position="209"/>
    </location>
</feature>
<evidence type="ECO:0000256" key="5">
    <source>
        <dbReference type="ARBA" id="ARBA00023136"/>
    </source>
</evidence>
<reference evidence="9 10" key="1">
    <citation type="submission" date="2020-02" db="EMBL/GenBank/DDBJ databases">
        <title>Newly sequenced genome of strain CSTR1 showed variability in Candidatus Kuenenia stuttgartiensis genomes.</title>
        <authorList>
            <person name="Ding C."/>
            <person name="Adrian L."/>
        </authorList>
    </citation>
    <scope>NUCLEOTIDE SEQUENCE [LARGE SCALE GENOMIC DNA]</scope>
    <source>
        <strain evidence="9 10">CSTR1</strain>
    </source>
</reference>
<dbReference type="SUPFAM" id="SSF117892">
    <property type="entry name" value="Band 7/SPFH domain"/>
    <property type="match status" value="1"/>
</dbReference>
<evidence type="ECO:0000256" key="2">
    <source>
        <dbReference type="ARBA" id="ARBA00007862"/>
    </source>
</evidence>
<feature type="transmembrane region" description="Helical" evidence="7">
    <location>
        <begin position="6"/>
        <end position="26"/>
    </location>
</feature>
<name>A0A6G7GXE7_KUEST</name>
<comment type="subcellular location">
    <subcellularLocation>
        <location evidence="1">Membrane</location>
        <topology evidence="1">Single-pass membrane protein</topology>
    </subcellularLocation>
</comment>
<dbReference type="SMART" id="SM00244">
    <property type="entry name" value="PHB"/>
    <property type="match status" value="1"/>
</dbReference>
<evidence type="ECO:0000313" key="9">
    <source>
        <dbReference type="EMBL" id="QII14022.1"/>
    </source>
</evidence>
<dbReference type="CDD" id="cd03405">
    <property type="entry name" value="SPFH_HflC"/>
    <property type="match status" value="1"/>
</dbReference>
<evidence type="ECO:0000259" key="8">
    <source>
        <dbReference type="SMART" id="SM00244"/>
    </source>
</evidence>
<keyword evidence="4 7" id="KW-1133">Transmembrane helix</keyword>
<dbReference type="GO" id="GO:0006508">
    <property type="term" value="P:proteolysis"/>
    <property type="evidence" value="ECO:0007669"/>
    <property type="project" value="UniProtKB-KW"/>
</dbReference>
<dbReference type="GO" id="GO:0016020">
    <property type="term" value="C:membrane"/>
    <property type="evidence" value="ECO:0007669"/>
    <property type="project" value="UniProtKB-SubCell"/>
</dbReference>
<sequence>MKRNVIIILIAIGIIAIFLKSSLYVVDERLQAVITQFGKPVRTTVVHGLHVKTPFIQDVRYFNKRILNWTGDISDILTRDKENIGVASWARWKIVDPLKFYTSLGIEARGQGLLDEVIESAVKNVVSAYPLKEVLRNSNRKLEYTTKELEVAEETKKVIIKKGRDEITAEILAMARRSLEDRYGIELVDVRIKYINYVAAVIPKIYDRMRSERIRIANKYESEGRREEAEILGTMRKELERIESEGYRTAEETRGQADAEAIKIYAEAYTKAPELYSFLKTLETYKTTISSQTRLILNTDGEYFRYLKGFEKDAGAVEAWSLE</sequence>